<evidence type="ECO:0000313" key="2">
    <source>
        <dbReference type="EMBL" id="EMA56079.1"/>
    </source>
</evidence>
<evidence type="ECO:0000313" key="3">
    <source>
        <dbReference type="Proteomes" id="UP000011680"/>
    </source>
</evidence>
<feature type="domain" description="Transposase IS4-like" evidence="1">
    <location>
        <begin position="133"/>
        <end position="289"/>
    </location>
</feature>
<reference evidence="2 3" key="1">
    <citation type="journal article" date="2014" name="PLoS Genet.">
        <title>Phylogenetically driven sequencing of extremely halophilic archaea reveals strategies for static and dynamic osmo-response.</title>
        <authorList>
            <person name="Becker E.A."/>
            <person name="Seitzer P.M."/>
            <person name="Tritt A."/>
            <person name="Larsen D."/>
            <person name="Krusor M."/>
            <person name="Yao A.I."/>
            <person name="Wu D."/>
            <person name="Madern D."/>
            <person name="Eisen J.A."/>
            <person name="Darling A.E."/>
            <person name="Facciotti M.T."/>
        </authorList>
    </citation>
    <scope>NUCLEOTIDE SEQUENCE [LARGE SCALE GENOMIC DNA]</scope>
    <source>
        <strain evidence="2 3">JCM 13552</strain>
    </source>
</reference>
<evidence type="ECO:0000259" key="1">
    <source>
        <dbReference type="Pfam" id="PF01609"/>
    </source>
</evidence>
<dbReference type="Proteomes" id="UP000011680">
    <property type="component" value="Unassembled WGS sequence"/>
</dbReference>
<dbReference type="EMBL" id="AOMF01000094">
    <property type="protein sequence ID" value="EMA56079.1"/>
    <property type="molecule type" value="Genomic_DNA"/>
</dbReference>
<dbReference type="InterPro" id="IPR002559">
    <property type="entry name" value="Transposase_11"/>
</dbReference>
<gene>
    <name evidence="2" type="ORF">C451_04291</name>
</gene>
<accession>M0NG64</accession>
<dbReference type="GO" id="GO:0004803">
    <property type="term" value="F:transposase activity"/>
    <property type="evidence" value="ECO:0007669"/>
    <property type="project" value="InterPro"/>
</dbReference>
<protein>
    <submittedName>
        <fullName evidence="2">Putative transposase</fullName>
    </submittedName>
</protein>
<dbReference type="PATRIC" id="fig|1227457.3.peg.772"/>
<dbReference type="GO" id="GO:0006313">
    <property type="term" value="P:DNA transposition"/>
    <property type="evidence" value="ECO:0007669"/>
    <property type="project" value="InterPro"/>
</dbReference>
<sequence>MAIVLLDFVEKALRVAKQALGKHAGKPESLLDFVEKALRVAKQALGKHAGKPESGGLPREAHIVAHCIRKEEGHTFTELVDRIGLMPEVCDLLGLHTDALPDPTTFYHSIDRYAMYVWRALLRTSAQQLRQSGHVALDSTFFERKQASQYYLQRSGRTVKTIKATTLTDTESLAVLDVHCCIEREHDTKAGPRVVRRNADDLRSVAADNGFQDWHTEYEIAALDVEYLVHHQGSRPMAVANNALIRAKGYTQRWMSETSYSTVKRTQDSALRSRFWYRQFREIVLLFALNNIKKLAKTL</sequence>
<organism evidence="2 3">
    <name type="scientific">Halococcus thailandensis JCM 13552</name>
    <dbReference type="NCBI Taxonomy" id="1227457"/>
    <lineage>
        <taxon>Archaea</taxon>
        <taxon>Methanobacteriati</taxon>
        <taxon>Methanobacteriota</taxon>
        <taxon>Stenosarchaea group</taxon>
        <taxon>Halobacteria</taxon>
        <taxon>Halobacteriales</taxon>
        <taxon>Halococcaceae</taxon>
        <taxon>Halococcus</taxon>
    </lineage>
</organism>
<proteinExistence type="predicted"/>
<comment type="caution">
    <text evidence="2">The sequence shown here is derived from an EMBL/GenBank/DDBJ whole genome shotgun (WGS) entry which is preliminary data.</text>
</comment>
<dbReference type="Pfam" id="PF01609">
    <property type="entry name" value="DDE_Tnp_1"/>
    <property type="match status" value="1"/>
</dbReference>
<dbReference type="AlphaFoldDB" id="M0NG64"/>
<dbReference type="GO" id="GO:0003677">
    <property type="term" value="F:DNA binding"/>
    <property type="evidence" value="ECO:0007669"/>
    <property type="project" value="InterPro"/>
</dbReference>
<name>M0NG64_9EURY</name>
<keyword evidence="3" id="KW-1185">Reference proteome</keyword>
<dbReference type="RefSeq" id="WP_007738007.1">
    <property type="nucleotide sequence ID" value="NZ_AOMF01000094.1"/>
</dbReference>
<dbReference type="STRING" id="1227457.C451_04291"/>
<dbReference type="eggNOG" id="arCOG02751">
    <property type="taxonomic scope" value="Archaea"/>
</dbReference>